<dbReference type="STRING" id="28136.SAMN02745202_01751"/>
<dbReference type="InterPro" id="IPR003849">
    <property type="entry name" value="Preprotein_translocase_YajC"/>
</dbReference>
<keyword evidence="8 11" id="KW-1133">Transmembrane helix</keyword>
<keyword evidence="7" id="KW-0653">Protein transport</keyword>
<evidence type="ECO:0000256" key="11">
    <source>
        <dbReference type="SAM" id="Phobius"/>
    </source>
</evidence>
<dbReference type="PRINTS" id="PR01853">
    <property type="entry name" value="YAJCTRNLCASE"/>
</dbReference>
<dbReference type="NCBIfam" id="TIGR00739">
    <property type="entry name" value="yajC"/>
    <property type="match status" value="1"/>
</dbReference>
<keyword evidence="4" id="KW-0813">Transport</keyword>
<dbReference type="GeneID" id="95425093"/>
<dbReference type="Pfam" id="PF02699">
    <property type="entry name" value="YajC"/>
    <property type="match status" value="1"/>
</dbReference>
<evidence type="ECO:0000256" key="2">
    <source>
        <dbReference type="ARBA" id="ARBA00006742"/>
    </source>
</evidence>
<comment type="subcellular location">
    <subcellularLocation>
        <location evidence="1">Cell membrane</location>
        <topology evidence="1">Single-pass membrane protein</topology>
    </subcellularLocation>
</comment>
<keyword evidence="9" id="KW-0811">Translocation</keyword>
<evidence type="ECO:0000256" key="9">
    <source>
        <dbReference type="ARBA" id="ARBA00023010"/>
    </source>
</evidence>
<dbReference type="PANTHER" id="PTHR33909:SF1">
    <property type="entry name" value="SEC TRANSLOCON ACCESSORY COMPLEX SUBUNIT YAJC"/>
    <property type="match status" value="1"/>
</dbReference>
<feature type="transmembrane region" description="Helical" evidence="11">
    <location>
        <begin position="15"/>
        <end position="35"/>
    </location>
</feature>
<dbReference type="RefSeq" id="WP_004379323.1">
    <property type="nucleotide sequence ID" value="NZ_CAJPPD010000089.1"/>
</dbReference>
<evidence type="ECO:0000256" key="7">
    <source>
        <dbReference type="ARBA" id="ARBA00022927"/>
    </source>
</evidence>
<reference evidence="12 13" key="1">
    <citation type="submission" date="2017-02" db="EMBL/GenBank/DDBJ databases">
        <authorList>
            <person name="Peterson S.W."/>
        </authorList>
    </citation>
    <scope>NUCLEOTIDE SEQUENCE [LARGE SCALE GENOMIC DNA]</scope>
    <source>
        <strain evidence="12 13">ATCC 43324</strain>
    </source>
</reference>
<evidence type="ECO:0000256" key="5">
    <source>
        <dbReference type="ARBA" id="ARBA00022475"/>
    </source>
</evidence>
<sequence>MNTFLLSAAMQQQGGGMGIFIMMGAVLIIFWLFMIRPQQKKQNKIKAFQNALQEGTRVVTAGGMYGTIKHVNLENNTVDLEIARGTIVTVHKNYVFEDASAPTPNA</sequence>
<accession>A0A1T4Q9U3</accession>
<gene>
    <name evidence="12" type="ORF">SAMN02745202_01751</name>
</gene>
<evidence type="ECO:0000256" key="1">
    <source>
        <dbReference type="ARBA" id="ARBA00004162"/>
    </source>
</evidence>
<name>A0A1T4Q9U3_9BACT</name>
<dbReference type="EMBL" id="FUXK01000020">
    <property type="protein sequence ID" value="SKA00522.1"/>
    <property type="molecule type" value="Genomic_DNA"/>
</dbReference>
<dbReference type="GO" id="GO:0005886">
    <property type="term" value="C:plasma membrane"/>
    <property type="evidence" value="ECO:0007669"/>
    <property type="project" value="UniProtKB-SubCell"/>
</dbReference>
<organism evidence="12 13">
    <name type="scientific">Segatella oulorum</name>
    <dbReference type="NCBI Taxonomy" id="28136"/>
    <lineage>
        <taxon>Bacteria</taxon>
        <taxon>Pseudomonadati</taxon>
        <taxon>Bacteroidota</taxon>
        <taxon>Bacteroidia</taxon>
        <taxon>Bacteroidales</taxon>
        <taxon>Prevotellaceae</taxon>
        <taxon>Segatella</taxon>
    </lineage>
</organism>
<evidence type="ECO:0000256" key="3">
    <source>
        <dbReference type="ARBA" id="ARBA00014962"/>
    </source>
</evidence>
<keyword evidence="5" id="KW-1003">Cell membrane</keyword>
<dbReference type="SMART" id="SM01323">
    <property type="entry name" value="YajC"/>
    <property type="match status" value="1"/>
</dbReference>
<keyword evidence="10 11" id="KW-0472">Membrane</keyword>
<dbReference type="GO" id="GO:0015031">
    <property type="term" value="P:protein transport"/>
    <property type="evidence" value="ECO:0007669"/>
    <property type="project" value="UniProtKB-KW"/>
</dbReference>
<proteinExistence type="inferred from homology"/>
<evidence type="ECO:0000313" key="12">
    <source>
        <dbReference type="EMBL" id="SKA00522.1"/>
    </source>
</evidence>
<dbReference type="eggNOG" id="COG1862">
    <property type="taxonomic scope" value="Bacteria"/>
</dbReference>
<evidence type="ECO:0000313" key="13">
    <source>
        <dbReference type="Proteomes" id="UP000190065"/>
    </source>
</evidence>
<dbReference type="PANTHER" id="PTHR33909">
    <property type="entry name" value="SEC TRANSLOCON ACCESSORY COMPLEX SUBUNIT YAJC"/>
    <property type="match status" value="1"/>
</dbReference>
<evidence type="ECO:0000256" key="8">
    <source>
        <dbReference type="ARBA" id="ARBA00022989"/>
    </source>
</evidence>
<evidence type="ECO:0000256" key="6">
    <source>
        <dbReference type="ARBA" id="ARBA00022692"/>
    </source>
</evidence>
<dbReference type="Proteomes" id="UP000190065">
    <property type="component" value="Unassembled WGS sequence"/>
</dbReference>
<protein>
    <recommendedName>
        <fullName evidence="3">Sec translocon accessory complex subunit YajC</fullName>
    </recommendedName>
</protein>
<comment type="similarity">
    <text evidence="2">Belongs to the YajC family.</text>
</comment>
<evidence type="ECO:0000256" key="10">
    <source>
        <dbReference type="ARBA" id="ARBA00023136"/>
    </source>
</evidence>
<dbReference type="AlphaFoldDB" id="A0A1T4Q9U3"/>
<evidence type="ECO:0000256" key="4">
    <source>
        <dbReference type="ARBA" id="ARBA00022448"/>
    </source>
</evidence>
<keyword evidence="6 11" id="KW-0812">Transmembrane</keyword>